<dbReference type="SUPFAM" id="SSF56112">
    <property type="entry name" value="Protein kinase-like (PK-like)"/>
    <property type="match status" value="1"/>
</dbReference>
<dbReference type="KEGG" id="ccp:CHC_T00005014001"/>
<sequence>MRPLFRFEKKFKIYAAHLWDLVHEVQLLTFDVSHQYVLLVASGPDQWRLPGFLSKEVSDSSIEGVCSAAKTVIGIEFPFLVLRHCYSEELSVETPNLSATKVRAILVAQCHEKSQEVPSGCSWVAITNDHRAGVVHVSHSEKEAEQAIRRELEQTVANVTPPRRVPWASVGWYQETLRKVREILDGHNVHVMGELVQIRASSRGAVLRIKTNESDYYLKCSASTSNDAGVTSIMSSVVPDLVAKPLFADVERRQMILVDHGDETSFCGLEDEGRKQGVRDLVRLHRASAKVLPDLLEAGLPCYSPLWMRENLNSLFQCKELLPMLETEAKQKLSSIKVKLQDDLTELIDLEMPTCLIHNDTTSGNLTRKGADEGPGVRFFDFDSSFAGHPLFDVDWCNRYTLEVYAQEMDIADIDGLYRLIGKVFFNLAPLVEAYRYLDMVREAEDGAPREDALHWLEDSRVGKGLGRHHESNSEDRRRGHCVVQDKHRK</sequence>
<dbReference type="OrthoDB" id="13148at2759"/>
<dbReference type="RefSeq" id="XP_005716398.1">
    <property type="nucleotide sequence ID" value="XM_005716341.1"/>
</dbReference>
<feature type="compositionally biased region" description="Basic and acidic residues" evidence="1">
    <location>
        <begin position="464"/>
        <end position="478"/>
    </location>
</feature>
<dbReference type="Pfam" id="PF01636">
    <property type="entry name" value="APH"/>
    <property type="match status" value="1"/>
</dbReference>
<keyword evidence="4" id="KW-1185">Reference proteome</keyword>
<dbReference type="InterPro" id="IPR002575">
    <property type="entry name" value="Aminoglycoside_PTrfase"/>
</dbReference>
<evidence type="ECO:0000313" key="4">
    <source>
        <dbReference type="Proteomes" id="UP000012073"/>
    </source>
</evidence>
<name>R7QET0_CHOCR</name>
<feature type="region of interest" description="Disordered" evidence="1">
    <location>
        <begin position="464"/>
        <end position="490"/>
    </location>
</feature>
<gene>
    <name evidence="3" type="ORF">CHC_T00005014001</name>
</gene>
<evidence type="ECO:0000256" key="1">
    <source>
        <dbReference type="SAM" id="MobiDB-lite"/>
    </source>
</evidence>
<reference evidence="4" key="1">
    <citation type="journal article" date="2013" name="Proc. Natl. Acad. Sci. U.S.A.">
        <title>Genome structure and metabolic features in the red seaweed Chondrus crispus shed light on evolution of the Archaeplastida.</title>
        <authorList>
            <person name="Collen J."/>
            <person name="Porcel B."/>
            <person name="Carre W."/>
            <person name="Ball S.G."/>
            <person name="Chaparro C."/>
            <person name="Tonon T."/>
            <person name="Barbeyron T."/>
            <person name="Michel G."/>
            <person name="Noel B."/>
            <person name="Valentin K."/>
            <person name="Elias M."/>
            <person name="Artiguenave F."/>
            <person name="Arun A."/>
            <person name="Aury J.M."/>
            <person name="Barbosa-Neto J.F."/>
            <person name="Bothwell J.H."/>
            <person name="Bouget F.Y."/>
            <person name="Brillet L."/>
            <person name="Cabello-Hurtado F."/>
            <person name="Capella-Gutierrez S."/>
            <person name="Charrier B."/>
            <person name="Cladiere L."/>
            <person name="Cock J.M."/>
            <person name="Coelho S.M."/>
            <person name="Colleoni C."/>
            <person name="Czjzek M."/>
            <person name="Da Silva C."/>
            <person name="Delage L."/>
            <person name="Denoeud F."/>
            <person name="Deschamps P."/>
            <person name="Dittami S.M."/>
            <person name="Gabaldon T."/>
            <person name="Gachon C.M."/>
            <person name="Groisillier A."/>
            <person name="Herve C."/>
            <person name="Jabbari K."/>
            <person name="Katinka M."/>
            <person name="Kloareg B."/>
            <person name="Kowalczyk N."/>
            <person name="Labadie K."/>
            <person name="Leblanc C."/>
            <person name="Lopez P.J."/>
            <person name="McLachlan D.H."/>
            <person name="Meslet-Cladiere L."/>
            <person name="Moustafa A."/>
            <person name="Nehr Z."/>
            <person name="Nyvall Collen P."/>
            <person name="Panaud O."/>
            <person name="Partensky F."/>
            <person name="Poulain J."/>
            <person name="Rensing S.A."/>
            <person name="Rousvoal S."/>
            <person name="Samson G."/>
            <person name="Symeonidi A."/>
            <person name="Weissenbach J."/>
            <person name="Zambounis A."/>
            <person name="Wincker P."/>
            <person name="Boyen C."/>
        </authorList>
    </citation>
    <scope>NUCLEOTIDE SEQUENCE [LARGE SCALE GENOMIC DNA]</scope>
    <source>
        <strain evidence="4">cv. Stackhouse</strain>
    </source>
</reference>
<organism evidence="3 4">
    <name type="scientific">Chondrus crispus</name>
    <name type="common">Carrageen Irish moss</name>
    <name type="synonym">Polymorpha crispa</name>
    <dbReference type="NCBI Taxonomy" id="2769"/>
    <lineage>
        <taxon>Eukaryota</taxon>
        <taxon>Rhodophyta</taxon>
        <taxon>Florideophyceae</taxon>
        <taxon>Rhodymeniophycidae</taxon>
        <taxon>Gigartinales</taxon>
        <taxon>Gigartinaceae</taxon>
        <taxon>Chondrus</taxon>
    </lineage>
</organism>
<evidence type="ECO:0000259" key="2">
    <source>
        <dbReference type="Pfam" id="PF01636"/>
    </source>
</evidence>
<accession>R7QET0</accession>
<protein>
    <recommendedName>
        <fullName evidence="2">Aminoglycoside phosphotransferase domain-containing protein</fullName>
    </recommendedName>
</protein>
<evidence type="ECO:0000313" key="3">
    <source>
        <dbReference type="EMBL" id="CDF36579.1"/>
    </source>
</evidence>
<feature type="domain" description="Aminoglycoside phosphotransferase" evidence="2">
    <location>
        <begin position="281"/>
        <end position="397"/>
    </location>
</feature>
<dbReference type="Gene3D" id="3.90.1200.10">
    <property type="match status" value="1"/>
</dbReference>
<dbReference type="Proteomes" id="UP000012073">
    <property type="component" value="Unassembled WGS sequence"/>
</dbReference>
<dbReference type="GeneID" id="17324115"/>
<dbReference type="PhylomeDB" id="R7QET0"/>
<proteinExistence type="predicted"/>
<dbReference type="EMBL" id="HG001790">
    <property type="protein sequence ID" value="CDF36579.1"/>
    <property type="molecule type" value="Genomic_DNA"/>
</dbReference>
<dbReference type="InterPro" id="IPR011009">
    <property type="entry name" value="Kinase-like_dom_sf"/>
</dbReference>
<dbReference type="Gramene" id="CDF36579">
    <property type="protein sequence ID" value="CDF36579"/>
    <property type="gene ID" value="CHC_T00005014001"/>
</dbReference>
<dbReference type="AlphaFoldDB" id="R7QET0"/>